<dbReference type="SUPFAM" id="SSF53448">
    <property type="entry name" value="Nucleotide-diphospho-sugar transferases"/>
    <property type="match status" value="1"/>
</dbReference>
<keyword evidence="3" id="KW-1185">Reference proteome</keyword>
<dbReference type="Proteomes" id="UP000199513">
    <property type="component" value="Unassembled WGS sequence"/>
</dbReference>
<proteinExistence type="predicted"/>
<dbReference type="EMBL" id="FONY01000009">
    <property type="protein sequence ID" value="SFE88941.1"/>
    <property type="molecule type" value="Genomic_DNA"/>
</dbReference>
<dbReference type="InterPro" id="IPR029044">
    <property type="entry name" value="Nucleotide-diphossugar_trans"/>
</dbReference>
<evidence type="ECO:0000259" key="1">
    <source>
        <dbReference type="Pfam" id="PF00535"/>
    </source>
</evidence>
<dbReference type="CDD" id="cd06433">
    <property type="entry name" value="GT_2_WfgS_like"/>
    <property type="match status" value="1"/>
</dbReference>
<dbReference type="Pfam" id="PF00535">
    <property type="entry name" value="Glycos_transf_2"/>
    <property type="match status" value="1"/>
</dbReference>
<gene>
    <name evidence="2" type="ORF">SAMN04488541_100945</name>
</gene>
<dbReference type="PANTHER" id="PTHR22916:SF67">
    <property type="entry name" value="COLANIC ACID BIOSYNTHESIS GLYCOSYL TRANSFERASE WCAE-RELATED"/>
    <property type="match status" value="1"/>
</dbReference>
<dbReference type="RefSeq" id="WP_091542134.1">
    <property type="nucleotide sequence ID" value="NZ_FONY01000009.1"/>
</dbReference>
<reference evidence="2 3" key="1">
    <citation type="submission" date="2016-10" db="EMBL/GenBank/DDBJ databases">
        <authorList>
            <person name="de Groot N.N."/>
        </authorList>
    </citation>
    <scope>NUCLEOTIDE SEQUENCE [LARGE SCALE GENOMIC DNA]</scope>
    <source>
        <strain>GEY</strain>
        <strain evidence="3">DSM 9560</strain>
    </source>
</reference>
<dbReference type="AlphaFoldDB" id="A0A1I2E8Y2"/>
<dbReference type="OrthoDB" id="9788101at2"/>
<dbReference type="GO" id="GO:0016758">
    <property type="term" value="F:hexosyltransferase activity"/>
    <property type="evidence" value="ECO:0007669"/>
    <property type="project" value="UniProtKB-ARBA"/>
</dbReference>
<evidence type="ECO:0000313" key="3">
    <source>
        <dbReference type="Proteomes" id="UP000199513"/>
    </source>
</evidence>
<keyword evidence="2" id="KW-0808">Transferase</keyword>
<protein>
    <submittedName>
        <fullName evidence="2">Glycosyltransferase involved in cell wall bisynthesis</fullName>
    </submittedName>
</protein>
<evidence type="ECO:0000313" key="2">
    <source>
        <dbReference type="EMBL" id="SFE88941.1"/>
    </source>
</evidence>
<accession>A0A1I2E8Y2</accession>
<sequence length="339" mass="39249">MNNSPFISVITPTFNAAQTLIACIESVASQTYPYFEHWIIDGLSTDNTMEIVKEYASKYTHLKYVSEKDTGIYNAMNKGISLSKGDWLYFLGADDRLYGNSVLSDIFEKSINEDIGVIVGDIIINFANHTHSYKSTKFDKYFFAGESIYHQAILMSKKVFEVAGNFDESYKICADTKMEYEAFRFGFQYLYVDIIIASYSGTGISSDSKYIDLTRNERVRIIQHIFETCTNNEKKILADNSKKFIKIWLSEVLSYGLGFYSIYKSLVQTDKNLKKAFKRIFYNKNFWLANSSESGAFTNLQKGSILIGLLQVFFLCIKEKRFFYYLKNSIYWLKVRFFT</sequence>
<dbReference type="InterPro" id="IPR001173">
    <property type="entry name" value="Glyco_trans_2-like"/>
</dbReference>
<organism evidence="2 3">
    <name type="scientific">Thermoflexibacter ruber</name>
    <dbReference type="NCBI Taxonomy" id="1003"/>
    <lineage>
        <taxon>Bacteria</taxon>
        <taxon>Pseudomonadati</taxon>
        <taxon>Bacteroidota</taxon>
        <taxon>Cytophagia</taxon>
        <taxon>Cytophagales</taxon>
        <taxon>Thermoflexibacteraceae</taxon>
        <taxon>Thermoflexibacter</taxon>
    </lineage>
</organism>
<name>A0A1I2E8Y2_9BACT</name>
<dbReference type="STRING" id="1003.SAMN04488541_100945"/>
<dbReference type="Gene3D" id="3.90.550.10">
    <property type="entry name" value="Spore Coat Polysaccharide Biosynthesis Protein SpsA, Chain A"/>
    <property type="match status" value="1"/>
</dbReference>
<feature type="domain" description="Glycosyltransferase 2-like" evidence="1">
    <location>
        <begin position="8"/>
        <end position="143"/>
    </location>
</feature>
<dbReference type="PANTHER" id="PTHR22916">
    <property type="entry name" value="GLYCOSYLTRANSFERASE"/>
    <property type="match status" value="1"/>
</dbReference>